<dbReference type="OrthoDB" id="185618at2759"/>
<dbReference type="AlphaFoldDB" id="A0A8I6S708"/>
<accession>A0A8I6S708</accession>
<proteinExistence type="predicted"/>
<evidence type="ECO:0000313" key="1">
    <source>
        <dbReference type="EnsemblMetazoa" id="XP_014259021.1"/>
    </source>
</evidence>
<sequence>MISNISKRCCSHTAVSTIKRVLVVKKRSRYSLEKGQYPGITDAQLDKILKKRGSDVEMLLLTHKTHTCNTQDLLNSFISAGFHVDVVDRTKLEEDAIEWADLVVAAGGDGTFLMSSSKIKTRDKSIVGFNTDPCRSTGYLCVNGRKGLNCSAIISRIKKEDYNYLFRTRIQVKLTGLRANEDAVELDQCPQPISPGSREWKANENSKVETRVLPFLALNEVFIGESLSSQVSHLVLDVPGVERTKVKCSGLCVSTGTGSTSWHMSINRLTKAKVHKLLEIAGIDKTPQEIEKISNDFNASLRFSPDDPRLFYTLRDLIRAGVWPDPPGLPSGAFTPSLVVTSKCFSANLVLDGSKAYAFNDGTVAEMESRPENMLRTLFFP</sequence>
<keyword evidence="2" id="KW-1185">Reference proteome</keyword>
<dbReference type="InterPro" id="IPR017437">
    <property type="entry name" value="ATP-NAD_kinase_PpnK-typ_C"/>
</dbReference>
<dbReference type="PANTHER" id="PTHR13158">
    <property type="match status" value="1"/>
</dbReference>
<dbReference type="GeneID" id="106672252"/>
<dbReference type="CTD" id="133686"/>
<dbReference type="GO" id="GO:0003951">
    <property type="term" value="F:NAD+ kinase activity"/>
    <property type="evidence" value="ECO:0007669"/>
    <property type="project" value="InterPro"/>
</dbReference>
<dbReference type="EnsemblMetazoa" id="XM_014403535.2">
    <property type="protein sequence ID" value="XP_014259021.1"/>
    <property type="gene ID" value="LOC106672252"/>
</dbReference>
<dbReference type="RefSeq" id="XP_014259021.1">
    <property type="nucleotide sequence ID" value="XM_014403535.2"/>
</dbReference>
<protein>
    <recommendedName>
        <fullName evidence="3">NAD(+) kinase</fullName>
    </recommendedName>
</protein>
<name>A0A8I6S708_CIMLE</name>
<dbReference type="GO" id="GO:0005739">
    <property type="term" value="C:mitochondrion"/>
    <property type="evidence" value="ECO:0007669"/>
    <property type="project" value="TreeGrafter"/>
</dbReference>
<dbReference type="Gene3D" id="3.40.50.10330">
    <property type="entry name" value="Probable inorganic polyphosphate/atp-NAD kinase, domain 1"/>
    <property type="match status" value="1"/>
</dbReference>
<dbReference type="GO" id="GO:0019674">
    <property type="term" value="P:NAD+ metabolic process"/>
    <property type="evidence" value="ECO:0007669"/>
    <property type="project" value="InterPro"/>
</dbReference>
<reference evidence="1" key="1">
    <citation type="submission" date="2022-01" db="UniProtKB">
        <authorList>
            <consortium name="EnsemblMetazoa"/>
        </authorList>
    </citation>
    <scope>IDENTIFICATION</scope>
</reference>
<dbReference type="SUPFAM" id="SSF111331">
    <property type="entry name" value="NAD kinase/diacylglycerol kinase-like"/>
    <property type="match status" value="1"/>
</dbReference>
<organism evidence="1 2">
    <name type="scientific">Cimex lectularius</name>
    <name type="common">Bed bug</name>
    <name type="synonym">Acanthia lectularia</name>
    <dbReference type="NCBI Taxonomy" id="79782"/>
    <lineage>
        <taxon>Eukaryota</taxon>
        <taxon>Metazoa</taxon>
        <taxon>Ecdysozoa</taxon>
        <taxon>Arthropoda</taxon>
        <taxon>Hexapoda</taxon>
        <taxon>Insecta</taxon>
        <taxon>Pterygota</taxon>
        <taxon>Neoptera</taxon>
        <taxon>Paraneoptera</taxon>
        <taxon>Hemiptera</taxon>
        <taxon>Heteroptera</taxon>
        <taxon>Panheteroptera</taxon>
        <taxon>Cimicomorpha</taxon>
        <taxon>Cimicidae</taxon>
        <taxon>Cimex</taxon>
    </lineage>
</organism>
<evidence type="ECO:0000313" key="2">
    <source>
        <dbReference type="Proteomes" id="UP000494040"/>
    </source>
</evidence>
<dbReference type="PANTHER" id="PTHR13158:SF5">
    <property type="entry name" value="NAD KINASE 2, MITOCHONDRIAL"/>
    <property type="match status" value="1"/>
</dbReference>
<dbReference type="InterPro" id="IPR016064">
    <property type="entry name" value="NAD/diacylglycerol_kinase_sf"/>
</dbReference>
<dbReference type="Gene3D" id="2.60.200.30">
    <property type="entry name" value="Probable inorganic polyphosphate/atp-NAD kinase, domain 2"/>
    <property type="match status" value="1"/>
</dbReference>
<evidence type="ECO:0008006" key="3">
    <source>
        <dbReference type="Google" id="ProtNLM"/>
    </source>
</evidence>
<dbReference type="InterPro" id="IPR017438">
    <property type="entry name" value="ATP-NAD_kinase_N"/>
</dbReference>
<dbReference type="Proteomes" id="UP000494040">
    <property type="component" value="Unassembled WGS sequence"/>
</dbReference>